<name>A0A0E9V615_ANGAN</name>
<dbReference type="EMBL" id="GBXM01035146">
    <property type="protein sequence ID" value="JAH73431.1"/>
    <property type="molecule type" value="Transcribed_RNA"/>
</dbReference>
<keyword evidence="1" id="KW-0812">Transmembrane</keyword>
<keyword evidence="1" id="KW-1133">Transmembrane helix</keyword>
<accession>A0A0E9V615</accession>
<evidence type="ECO:0000313" key="2">
    <source>
        <dbReference type="EMBL" id="JAH73431.1"/>
    </source>
</evidence>
<dbReference type="AlphaFoldDB" id="A0A0E9V615"/>
<sequence length="59" mass="6993">MMKQILRHCIIPECAFLSWLFYFAILLILLSFYVCTKLCFISFLLFCPSDHLLVLSIFI</sequence>
<feature type="transmembrane region" description="Helical" evidence="1">
    <location>
        <begin position="20"/>
        <end position="46"/>
    </location>
</feature>
<organism evidence="2">
    <name type="scientific">Anguilla anguilla</name>
    <name type="common">European freshwater eel</name>
    <name type="synonym">Muraena anguilla</name>
    <dbReference type="NCBI Taxonomy" id="7936"/>
    <lineage>
        <taxon>Eukaryota</taxon>
        <taxon>Metazoa</taxon>
        <taxon>Chordata</taxon>
        <taxon>Craniata</taxon>
        <taxon>Vertebrata</taxon>
        <taxon>Euteleostomi</taxon>
        <taxon>Actinopterygii</taxon>
        <taxon>Neopterygii</taxon>
        <taxon>Teleostei</taxon>
        <taxon>Anguilliformes</taxon>
        <taxon>Anguillidae</taxon>
        <taxon>Anguilla</taxon>
    </lineage>
</organism>
<evidence type="ECO:0000256" key="1">
    <source>
        <dbReference type="SAM" id="Phobius"/>
    </source>
</evidence>
<reference evidence="2" key="1">
    <citation type="submission" date="2014-11" db="EMBL/GenBank/DDBJ databases">
        <authorList>
            <person name="Amaro Gonzalez C."/>
        </authorList>
    </citation>
    <scope>NUCLEOTIDE SEQUENCE</scope>
</reference>
<proteinExistence type="predicted"/>
<protein>
    <submittedName>
        <fullName evidence="2">Uncharacterized protein</fullName>
    </submittedName>
</protein>
<reference evidence="2" key="2">
    <citation type="journal article" date="2015" name="Fish Shellfish Immunol.">
        <title>Early steps in the European eel (Anguilla anguilla)-Vibrio vulnificus interaction in the gills: Role of the RtxA13 toxin.</title>
        <authorList>
            <person name="Callol A."/>
            <person name="Pajuelo D."/>
            <person name="Ebbesson L."/>
            <person name="Teles M."/>
            <person name="MacKenzie S."/>
            <person name="Amaro C."/>
        </authorList>
    </citation>
    <scope>NUCLEOTIDE SEQUENCE</scope>
</reference>
<keyword evidence="1" id="KW-0472">Membrane</keyword>